<dbReference type="PROSITE" id="PS51781">
    <property type="entry name" value="SH3B"/>
    <property type="match status" value="1"/>
</dbReference>
<organism evidence="3 4">
    <name type="scientific">Flavobacterium kingsejongi</name>
    <dbReference type="NCBI Taxonomy" id="1678728"/>
    <lineage>
        <taxon>Bacteria</taxon>
        <taxon>Pseudomonadati</taxon>
        <taxon>Bacteroidota</taxon>
        <taxon>Flavobacteriia</taxon>
        <taxon>Flavobacteriales</taxon>
        <taxon>Flavobacteriaceae</taxon>
        <taxon>Flavobacterium</taxon>
    </lineage>
</organism>
<sequence>MQKALLSLLFLYLPLSGIAQQTNTKLLASCCETKVGKCTGSASCTACKNCSRCAYCSNGGSCGVCTKRAEIQTFVPKTSTKNSSLHITTTEKTTTSNHLFYAANTALNLRKEPVATSAVVEIVKRNDRLIHLASTKDWVKVRVEESGNVGYVPKKFLIN</sequence>
<evidence type="ECO:0000313" key="4">
    <source>
        <dbReference type="Proteomes" id="UP000244677"/>
    </source>
</evidence>
<accession>A0A2S1LL38</accession>
<gene>
    <name evidence="3" type="ORF">FK004_02860</name>
</gene>
<dbReference type="KEGG" id="fki:FK004_02860"/>
<dbReference type="InterPro" id="IPR003646">
    <property type="entry name" value="SH3-like_bac-type"/>
</dbReference>
<dbReference type="RefSeq" id="WP_108735888.1">
    <property type="nucleotide sequence ID" value="NZ_CP020919.1"/>
</dbReference>
<keyword evidence="4" id="KW-1185">Reference proteome</keyword>
<name>A0A2S1LL38_9FLAO</name>
<protein>
    <recommendedName>
        <fullName evidence="2">SH3b domain-containing protein</fullName>
    </recommendedName>
</protein>
<feature type="signal peptide" evidence="1">
    <location>
        <begin position="1"/>
        <end position="19"/>
    </location>
</feature>
<dbReference type="EMBL" id="CP020919">
    <property type="protein sequence ID" value="AWG24236.1"/>
    <property type="molecule type" value="Genomic_DNA"/>
</dbReference>
<evidence type="ECO:0000256" key="1">
    <source>
        <dbReference type="SAM" id="SignalP"/>
    </source>
</evidence>
<proteinExistence type="predicted"/>
<feature type="chain" id="PRO_5015435566" description="SH3b domain-containing protein" evidence="1">
    <location>
        <begin position="20"/>
        <end position="159"/>
    </location>
</feature>
<evidence type="ECO:0000259" key="2">
    <source>
        <dbReference type="PROSITE" id="PS51781"/>
    </source>
</evidence>
<keyword evidence="1" id="KW-0732">Signal</keyword>
<dbReference type="Proteomes" id="UP000244677">
    <property type="component" value="Chromosome"/>
</dbReference>
<dbReference type="Gene3D" id="2.30.30.40">
    <property type="entry name" value="SH3 Domains"/>
    <property type="match status" value="1"/>
</dbReference>
<dbReference type="OrthoDB" id="1189825at2"/>
<reference evidence="3 4" key="1">
    <citation type="submission" date="2017-04" db="EMBL/GenBank/DDBJ databases">
        <title>Complete genome sequence of Flavobacterium kingsejong AJ004.</title>
        <authorList>
            <person name="Lee P.C."/>
        </authorList>
    </citation>
    <scope>NUCLEOTIDE SEQUENCE [LARGE SCALE GENOMIC DNA]</scope>
    <source>
        <strain evidence="3 4">AJ004</strain>
    </source>
</reference>
<feature type="domain" description="SH3b" evidence="2">
    <location>
        <begin position="89"/>
        <end position="159"/>
    </location>
</feature>
<dbReference type="AlphaFoldDB" id="A0A2S1LL38"/>
<evidence type="ECO:0000313" key="3">
    <source>
        <dbReference type="EMBL" id="AWG24236.1"/>
    </source>
</evidence>
<dbReference type="Pfam" id="PF08239">
    <property type="entry name" value="SH3_3"/>
    <property type="match status" value="1"/>
</dbReference>